<dbReference type="PROSITE" id="PS51900">
    <property type="entry name" value="CB"/>
    <property type="match status" value="1"/>
</dbReference>
<dbReference type="PROSITE" id="PS51898">
    <property type="entry name" value="TYR_RECOMBINASE"/>
    <property type="match status" value="1"/>
</dbReference>
<dbReference type="InterPro" id="IPR013762">
    <property type="entry name" value="Integrase-like_cat_sf"/>
</dbReference>
<dbReference type="RefSeq" id="WP_135390550.1">
    <property type="nucleotide sequence ID" value="NZ_PGGK01000019.1"/>
</dbReference>
<keyword evidence="2" id="KW-0233">DNA recombination</keyword>
<dbReference type="EMBL" id="PGGK01000019">
    <property type="protein sequence ID" value="TGC07023.1"/>
    <property type="molecule type" value="Genomic_DNA"/>
</dbReference>
<dbReference type="SUPFAM" id="SSF56349">
    <property type="entry name" value="DNA breaking-rejoining enzymes"/>
    <property type="match status" value="1"/>
</dbReference>
<feature type="domain" description="Core-binding (CB)" evidence="5">
    <location>
        <begin position="18"/>
        <end position="103"/>
    </location>
</feature>
<keyword evidence="7" id="KW-1185">Reference proteome</keyword>
<accession>A0A4E0PSN9</accession>
<dbReference type="GO" id="GO:0003677">
    <property type="term" value="F:DNA binding"/>
    <property type="evidence" value="ECO:0007669"/>
    <property type="project" value="UniProtKB-UniRule"/>
</dbReference>
<evidence type="ECO:0008006" key="8">
    <source>
        <dbReference type="Google" id="ProtNLM"/>
    </source>
</evidence>
<name>A0A4E0PSN9_9EURY</name>
<dbReference type="InterPro" id="IPR044068">
    <property type="entry name" value="CB"/>
</dbReference>
<evidence type="ECO:0000256" key="1">
    <source>
        <dbReference type="ARBA" id="ARBA00023125"/>
    </source>
</evidence>
<evidence type="ECO:0000256" key="2">
    <source>
        <dbReference type="ARBA" id="ARBA00023172"/>
    </source>
</evidence>
<dbReference type="Pfam" id="PF00589">
    <property type="entry name" value="Phage_integrase"/>
    <property type="match status" value="1"/>
</dbReference>
<organism evidence="6 7">
    <name type="scientific">Methanolobus halotolerans</name>
    <dbReference type="NCBI Taxonomy" id="2052935"/>
    <lineage>
        <taxon>Archaea</taxon>
        <taxon>Methanobacteriati</taxon>
        <taxon>Methanobacteriota</taxon>
        <taxon>Stenosarchaea group</taxon>
        <taxon>Methanomicrobia</taxon>
        <taxon>Methanosarcinales</taxon>
        <taxon>Methanosarcinaceae</taxon>
        <taxon>Methanolobus</taxon>
    </lineage>
</organism>
<dbReference type="CDD" id="cd00397">
    <property type="entry name" value="DNA_BRE_C"/>
    <property type="match status" value="1"/>
</dbReference>
<proteinExistence type="predicted"/>
<sequence>MAIYKLNVQKRIASIDEIQTSDANKRMIRDFVDCCYTEGLTDHRALKYLSSLKQIAQSIDCDFTEVTEKELKKLVSEIERSGKSEWTKHDYKVALKKFFKWMYGGEEHPATKFIKTTMRRKCKKLPDDLLTEDDILKLINEATNSRDKAIIALLWDIGARIGEIGSLKIKHIKFDEHGAIVVVDGKTGPRRVRAVWSVGYLMNWLEEHPSANDPNAPLWFNFSQRQNSIETLRYEAITMQIKRTTKRAGINKKITPHLFRHSRATFMANHLTEAQMNEYFGWVQGSDMPSVYVHLSGRDVDQAVLKANGIEIQEEEEKQKTTTCPRCKIINTPNNMFCFRCGAVLNLKTAVELEEQAKPLDENLNALLESKINELVEARVNEMLSKMR</sequence>
<reference evidence="6 7" key="1">
    <citation type="submission" date="2017-11" db="EMBL/GenBank/DDBJ databases">
        <title>Isolation and Characterization of Methanogenic Archaea from Saline Meromictic Lake at Siberia.</title>
        <authorList>
            <person name="Shen Y."/>
            <person name="Huang H.-H."/>
            <person name="Lai M.-C."/>
            <person name="Chen S.-C."/>
        </authorList>
    </citation>
    <scope>NUCLEOTIDE SEQUENCE [LARGE SCALE GENOMIC DNA]</scope>
    <source>
        <strain evidence="6 7">SY-01</strain>
    </source>
</reference>
<dbReference type="InterPro" id="IPR002104">
    <property type="entry name" value="Integrase_catalytic"/>
</dbReference>
<evidence type="ECO:0000313" key="7">
    <source>
        <dbReference type="Proteomes" id="UP000297295"/>
    </source>
</evidence>
<evidence type="ECO:0000259" key="5">
    <source>
        <dbReference type="PROSITE" id="PS51900"/>
    </source>
</evidence>
<comment type="caution">
    <text evidence="6">The sequence shown here is derived from an EMBL/GenBank/DDBJ whole genome shotgun (WGS) entry which is preliminary data.</text>
</comment>
<protein>
    <recommendedName>
        <fullName evidence="8">Site-specific recombinase XerD</fullName>
    </recommendedName>
</protein>
<dbReference type="InterPro" id="IPR011010">
    <property type="entry name" value="DNA_brk_join_enz"/>
</dbReference>
<dbReference type="PANTHER" id="PTHR30349:SF87">
    <property type="entry name" value="TRANSPOSASE A"/>
    <property type="match status" value="1"/>
</dbReference>
<evidence type="ECO:0000313" key="6">
    <source>
        <dbReference type="EMBL" id="TGC07023.1"/>
    </source>
</evidence>
<dbReference type="PANTHER" id="PTHR30349">
    <property type="entry name" value="PHAGE INTEGRASE-RELATED"/>
    <property type="match status" value="1"/>
</dbReference>
<keyword evidence="1 3" id="KW-0238">DNA-binding</keyword>
<dbReference type="AlphaFoldDB" id="A0A4E0PSN9"/>
<dbReference type="Proteomes" id="UP000297295">
    <property type="component" value="Unassembled WGS sequence"/>
</dbReference>
<dbReference type="Gene3D" id="1.10.443.10">
    <property type="entry name" value="Intergrase catalytic core"/>
    <property type="match status" value="1"/>
</dbReference>
<feature type="domain" description="Tyr recombinase" evidence="4">
    <location>
        <begin position="124"/>
        <end position="305"/>
    </location>
</feature>
<dbReference type="GO" id="GO:0015074">
    <property type="term" value="P:DNA integration"/>
    <property type="evidence" value="ECO:0007669"/>
    <property type="project" value="InterPro"/>
</dbReference>
<gene>
    <name evidence="6" type="ORF">CUN85_12065</name>
</gene>
<evidence type="ECO:0000256" key="3">
    <source>
        <dbReference type="PROSITE-ProRule" id="PRU01248"/>
    </source>
</evidence>
<dbReference type="OrthoDB" id="144892at2157"/>
<dbReference type="GO" id="GO:0006310">
    <property type="term" value="P:DNA recombination"/>
    <property type="evidence" value="ECO:0007669"/>
    <property type="project" value="UniProtKB-KW"/>
</dbReference>
<evidence type="ECO:0000259" key="4">
    <source>
        <dbReference type="PROSITE" id="PS51898"/>
    </source>
</evidence>
<dbReference type="InterPro" id="IPR050090">
    <property type="entry name" value="Tyrosine_recombinase_XerCD"/>
</dbReference>